<reference evidence="1" key="1">
    <citation type="journal article" date="2014" name="Int. J. Syst. Evol. Microbiol.">
        <title>Complete genome sequence of Corynebacterium casei LMG S-19264T (=DSM 44701T), isolated from a smear-ripened cheese.</title>
        <authorList>
            <consortium name="US DOE Joint Genome Institute (JGI-PGF)"/>
            <person name="Walter F."/>
            <person name="Albersmeier A."/>
            <person name="Kalinowski J."/>
            <person name="Ruckert C."/>
        </authorList>
    </citation>
    <scope>NUCLEOTIDE SEQUENCE</scope>
    <source>
        <strain evidence="1">CGMCC 4.7138</strain>
    </source>
</reference>
<dbReference type="AlphaFoldDB" id="A0A8H9H791"/>
<name>A0A8H9H791_9ACTN</name>
<organism evidence="1 2">
    <name type="scientific">Microbispora bryophytorum</name>
    <dbReference type="NCBI Taxonomy" id="1460882"/>
    <lineage>
        <taxon>Bacteria</taxon>
        <taxon>Bacillati</taxon>
        <taxon>Actinomycetota</taxon>
        <taxon>Actinomycetes</taxon>
        <taxon>Streptosporangiales</taxon>
        <taxon>Streptosporangiaceae</taxon>
        <taxon>Microbispora</taxon>
    </lineage>
</organism>
<reference evidence="1" key="2">
    <citation type="submission" date="2020-09" db="EMBL/GenBank/DDBJ databases">
        <authorList>
            <person name="Sun Q."/>
            <person name="Zhou Y."/>
        </authorList>
    </citation>
    <scope>NUCLEOTIDE SEQUENCE</scope>
    <source>
        <strain evidence="1">CGMCC 4.7138</strain>
    </source>
</reference>
<gene>
    <name evidence="1" type="ORF">GCM10011574_55880</name>
</gene>
<protein>
    <submittedName>
        <fullName evidence="1">Uncharacterized protein</fullName>
    </submittedName>
</protein>
<proteinExistence type="predicted"/>
<keyword evidence="2" id="KW-1185">Reference proteome</keyword>
<comment type="caution">
    <text evidence="1">The sequence shown here is derived from an EMBL/GenBank/DDBJ whole genome shotgun (WGS) entry which is preliminary data.</text>
</comment>
<evidence type="ECO:0000313" key="2">
    <source>
        <dbReference type="Proteomes" id="UP000653480"/>
    </source>
</evidence>
<accession>A0A8H9H791</accession>
<sequence length="50" mass="5490">MRAEVREADPDTGRLQDALRRISNRAATVLPIAALKSYVCLGRIEGLSVH</sequence>
<dbReference type="EMBL" id="BMMN01000013">
    <property type="protein sequence ID" value="GGO24948.1"/>
    <property type="molecule type" value="Genomic_DNA"/>
</dbReference>
<evidence type="ECO:0000313" key="1">
    <source>
        <dbReference type="EMBL" id="GGO24948.1"/>
    </source>
</evidence>
<dbReference type="Proteomes" id="UP000653480">
    <property type="component" value="Unassembled WGS sequence"/>
</dbReference>